<sequence length="80" mass="8731">MKDFGQWLRDAPPIPDPLEVDAATAHIASLEDAGVIDLMNDGSYMVRCCVCGRDDELPCDPGEIDVGYEHYCNGSPRCCP</sequence>
<proteinExistence type="predicted"/>
<dbReference type="AlphaFoldDB" id="A0A7Z0B5T5"/>
<dbReference type="RefSeq" id="WP_179742910.1">
    <property type="nucleotide sequence ID" value="NZ_JACCAS010000001.1"/>
</dbReference>
<reference evidence="1 2" key="1">
    <citation type="submission" date="2020-07" db="EMBL/GenBank/DDBJ databases">
        <title>Exploring microbial biodiversity for novel pathways involved in the catabolism of aromatic compounds derived from lignin.</title>
        <authorList>
            <person name="Elkins J."/>
        </authorList>
    </citation>
    <scope>NUCLEOTIDE SEQUENCE [LARGE SCALE GENOMIC DNA]</scope>
    <source>
        <strain evidence="1 2">H2C3C</strain>
    </source>
</reference>
<name>A0A7Z0B5T5_9BURK</name>
<protein>
    <submittedName>
        <fullName evidence="1">Uncharacterized protein</fullName>
    </submittedName>
</protein>
<gene>
    <name evidence="1" type="ORF">GGD40_000902</name>
</gene>
<evidence type="ECO:0000313" key="2">
    <source>
        <dbReference type="Proteomes" id="UP000540929"/>
    </source>
</evidence>
<dbReference type="EMBL" id="JACCAS010000001">
    <property type="protein sequence ID" value="NYH21423.1"/>
    <property type="molecule type" value="Genomic_DNA"/>
</dbReference>
<keyword evidence="2" id="KW-1185">Reference proteome</keyword>
<comment type="caution">
    <text evidence="1">The sequence shown here is derived from an EMBL/GenBank/DDBJ whole genome shotgun (WGS) entry which is preliminary data.</text>
</comment>
<dbReference type="Proteomes" id="UP000540929">
    <property type="component" value="Unassembled WGS sequence"/>
</dbReference>
<accession>A0A7Z0B5T5</accession>
<evidence type="ECO:0000313" key="1">
    <source>
        <dbReference type="EMBL" id="NYH21423.1"/>
    </source>
</evidence>
<organism evidence="1 2">
    <name type="scientific">Paraburkholderia bryophila</name>
    <dbReference type="NCBI Taxonomy" id="420952"/>
    <lineage>
        <taxon>Bacteria</taxon>
        <taxon>Pseudomonadati</taxon>
        <taxon>Pseudomonadota</taxon>
        <taxon>Betaproteobacteria</taxon>
        <taxon>Burkholderiales</taxon>
        <taxon>Burkholderiaceae</taxon>
        <taxon>Paraburkholderia</taxon>
    </lineage>
</organism>